<dbReference type="PANTHER" id="PTHR22916">
    <property type="entry name" value="GLYCOSYLTRANSFERASE"/>
    <property type="match status" value="1"/>
</dbReference>
<keyword evidence="3" id="KW-0808">Transferase</keyword>
<accession>A0A3E1NFJ0</accession>
<evidence type="ECO:0000256" key="1">
    <source>
        <dbReference type="SAM" id="Phobius"/>
    </source>
</evidence>
<dbReference type="InterPro" id="IPR001173">
    <property type="entry name" value="Glyco_trans_2-like"/>
</dbReference>
<dbReference type="Proteomes" id="UP000261284">
    <property type="component" value="Unassembled WGS sequence"/>
</dbReference>
<keyword evidence="1" id="KW-0812">Transmembrane</keyword>
<dbReference type="SUPFAM" id="SSF53448">
    <property type="entry name" value="Nucleotide-diphospho-sugar transferases"/>
    <property type="match status" value="1"/>
</dbReference>
<comment type="caution">
    <text evidence="3">The sequence shown here is derived from an EMBL/GenBank/DDBJ whole genome shotgun (WGS) entry which is preliminary data.</text>
</comment>
<evidence type="ECO:0000313" key="4">
    <source>
        <dbReference type="Proteomes" id="UP000261284"/>
    </source>
</evidence>
<feature type="transmembrane region" description="Helical" evidence="1">
    <location>
        <begin position="164"/>
        <end position="182"/>
    </location>
</feature>
<organism evidence="3 4">
    <name type="scientific">Deminuibacter soli</name>
    <dbReference type="NCBI Taxonomy" id="2291815"/>
    <lineage>
        <taxon>Bacteria</taxon>
        <taxon>Pseudomonadati</taxon>
        <taxon>Bacteroidota</taxon>
        <taxon>Chitinophagia</taxon>
        <taxon>Chitinophagales</taxon>
        <taxon>Chitinophagaceae</taxon>
        <taxon>Deminuibacter</taxon>
    </lineage>
</organism>
<name>A0A3E1NFJ0_9BACT</name>
<feature type="domain" description="Glycosyltransferase 2-like" evidence="2">
    <location>
        <begin position="22"/>
        <end position="128"/>
    </location>
</feature>
<dbReference type="AlphaFoldDB" id="A0A3E1NFJ0"/>
<protein>
    <submittedName>
        <fullName evidence="3">Glycosyltransferase family 2 protein</fullName>
    </submittedName>
</protein>
<dbReference type="PANTHER" id="PTHR22916:SF3">
    <property type="entry name" value="UDP-GLCNAC:BETAGAL BETA-1,3-N-ACETYLGLUCOSAMINYLTRANSFERASE-LIKE PROTEIN 1"/>
    <property type="match status" value="1"/>
</dbReference>
<keyword evidence="1" id="KW-1133">Transmembrane helix</keyword>
<keyword evidence="4" id="KW-1185">Reference proteome</keyword>
<evidence type="ECO:0000313" key="3">
    <source>
        <dbReference type="EMBL" id="RFM26642.1"/>
    </source>
</evidence>
<keyword evidence="1" id="KW-0472">Membrane</keyword>
<dbReference type="Pfam" id="PF00535">
    <property type="entry name" value="Glycos_transf_2"/>
    <property type="match status" value="1"/>
</dbReference>
<reference evidence="3 4" key="1">
    <citation type="submission" date="2018-08" db="EMBL/GenBank/DDBJ databases">
        <title>Chitinophagaceae sp. K23C18032701, a novel bacterium isolated from forest soil.</title>
        <authorList>
            <person name="Wang C."/>
        </authorList>
    </citation>
    <scope>NUCLEOTIDE SEQUENCE [LARGE SCALE GENOMIC DNA]</scope>
    <source>
        <strain evidence="3 4">K23C18032701</strain>
    </source>
</reference>
<dbReference type="CDD" id="cd04196">
    <property type="entry name" value="GT_2_like_d"/>
    <property type="match status" value="1"/>
</dbReference>
<dbReference type="GO" id="GO:0016758">
    <property type="term" value="F:hexosyltransferase activity"/>
    <property type="evidence" value="ECO:0007669"/>
    <property type="project" value="UniProtKB-ARBA"/>
</dbReference>
<dbReference type="InterPro" id="IPR029044">
    <property type="entry name" value="Nucleotide-diphossugar_trans"/>
</dbReference>
<dbReference type="Gene3D" id="3.90.550.10">
    <property type="entry name" value="Spore Coat Polysaccharide Biosynthesis Protein SpsA, Chain A"/>
    <property type="match status" value="1"/>
</dbReference>
<gene>
    <name evidence="3" type="ORF">DXN05_18915</name>
</gene>
<proteinExistence type="predicted"/>
<evidence type="ECO:0000259" key="2">
    <source>
        <dbReference type="Pfam" id="PF00535"/>
    </source>
</evidence>
<feature type="transmembrane region" description="Helical" evidence="1">
    <location>
        <begin position="202"/>
        <end position="224"/>
    </location>
</feature>
<dbReference type="EMBL" id="QTJU01000008">
    <property type="protein sequence ID" value="RFM26642.1"/>
    <property type="molecule type" value="Genomic_DNA"/>
</dbReference>
<sequence length="316" mass="36056">MFTKNSDLLTAAANTIPIQGISVVMATCNGATYLRQQLDSILAQTLQPAEIIVYDDSSTDETLQILETYREQGLLQYFTNTVRLGVIGNFQRAAAAAKPNNYIAFADQDDIWLPDKLEKALHAMPANNLQPCLVYSNLLLIDAEGKQLPGTAWEVFGYHKYRHCLHTFLFANFVFGCTTLINSTMREFLMEMPYKGKLNHDAWLALTAFSLGNAIGITEPLIAYRKHASNVTFDNSQKKSMIARIGRNIRWLLGTNDPLKEYISMVTLFYNTYQKQLPPHVQRVLRRYLKLNGKPFIVKRIALEFFFAGKWQGRWR</sequence>